<dbReference type="InterPro" id="IPR029063">
    <property type="entry name" value="SAM-dependent_MTases_sf"/>
</dbReference>
<dbReference type="PROSITE" id="PS00092">
    <property type="entry name" value="N6_MTASE"/>
    <property type="match status" value="1"/>
</dbReference>
<accession>A0AA46DG10</accession>
<comment type="similarity">
    <text evidence="1">Belongs to the N(4)/N(6)-methyltransferase family.</text>
</comment>
<dbReference type="GO" id="GO:0008170">
    <property type="term" value="F:N-methyltransferase activity"/>
    <property type="evidence" value="ECO:0007669"/>
    <property type="project" value="InterPro"/>
</dbReference>
<evidence type="ECO:0000313" key="5">
    <source>
        <dbReference type="Proteomes" id="UP000294772"/>
    </source>
</evidence>
<dbReference type="Gene3D" id="3.40.50.150">
    <property type="entry name" value="Vaccinia Virus protein VP39"/>
    <property type="match status" value="1"/>
</dbReference>
<dbReference type="PRINTS" id="PR00507">
    <property type="entry name" value="N12N6MTFRASE"/>
</dbReference>
<dbReference type="PANTHER" id="PTHR42998">
    <property type="entry name" value="TYPE I RESTRICTION ENZYME HINDVIIP M PROTEIN-RELATED"/>
    <property type="match status" value="1"/>
</dbReference>
<reference evidence="4 5" key="1">
    <citation type="submission" date="2019-03" db="EMBL/GenBank/DDBJ databases">
        <title>Genomic Encyclopedia of Type Strains, Phase IV (KMG-IV): sequencing the most valuable type-strain genomes for metagenomic binning, comparative biology and taxonomic classification.</title>
        <authorList>
            <person name="Goeker M."/>
        </authorList>
    </citation>
    <scope>NUCLEOTIDE SEQUENCE [LARGE SCALE GENOMIC DNA]</scope>
    <source>
        <strain evidence="4 5">DSM 15264</strain>
    </source>
</reference>
<organism evidence="4 5">
    <name type="scientific">Caldimonas thermodepolymerans</name>
    <dbReference type="NCBI Taxonomy" id="215580"/>
    <lineage>
        <taxon>Bacteria</taxon>
        <taxon>Pseudomonadati</taxon>
        <taxon>Pseudomonadota</taxon>
        <taxon>Betaproteobacteria</taxon>
        <taxon>Burkholderiales</taxon>
        <taxon>Sphaerotilaceae</taxon>
        <taxon>Caldimonas</taxon>
    </lineage>
</organism>
<dbReference type="GO" id="GO:0032259">
    <property type="term" value="P:methylation"/>
    <property type="evidence" value="ECO:0007669"/>
    <property type="project" value="InterPro"/>
</dbReference>
<dbReference type="InterPro" id="IPR052916">
    <property type="entry name" value="Type-I_RE_MTase_Subunit"/>
</dbReference>
<feature type="domain" description="DNA methylase adenine-specific" evidence="3">
    <location>
        <begin position="48"/>
        <end position="374"/>
    </location>
</feature>
<sequence length="416" mass="46533">MRAIEKENESLKGVLPKDYARPALNKVMLGELIDLISGIALNEEGGKSKDILGRVYEYFLGQFAGAEGKRGGEFYTPRSVVRVLVEMLEPYAGRVYDPCCGSGGMFVQSDKFVQEHGGRIGDIAIYGQESNYTTWRLCKMNLAVRGIDADIRWNNEGSFHKDELRDLKFDFILANPPFNVSDWGGERLRDDVRWQFGVPPVGNANYAWLQHIHHHLAPNGIAGVVLANGSMSSQQSGEGEIRKAMLEADVVDCMVALPGQLFYSTQIPACLWILAKGRSNGLVRKTRLRDRRGQVLFIDARNMGVMVDRTRRELTDEEIRKIADTYHAWRGEKDAGEYADVPGFCKSATLDEIRRHDYVLTPGRYVGAAAQEDDGEPFAEKMARLAAQWREQRAEAARLDAAIEANLEALGFSTPR</sequence>
<dbReference type="AlphaFoldDB" id="A0AA46DG10"/>
<proteinExistence type="inferred from homology"/>
<protein>
    <submittedName>
        <fullName evidence="4">Type I restriction enzyme M protein</fullName>
    </submittedName>
</protein>
<dbReference type="PANTHER" id="PTHR42998:SF1">
    <property type="entry name" value="TYPE I RESTRICTION ENZYME HINDI METHYLASE SUBUNIT"/>
    <property type="match status" value="1"/>
</dbReference>
<dbReference type="SUPFAM" id="SSF53335">
    <property type="entry name" value="S-adenosyl-L-methionine-dependent methyltransferases"/>
    <property type="match status" value="1"/>
</dbReference>
<dbReference type="InterPro" id="IPR002052">
    <property type="entry name" value="DNA_methylase_N6_adenine_CS"/>
</dbReference>
<evidence type="ECO:0000313" key="4">
    <source>
        <dbReference type="EMBL" id="TCP09087.1"/>
    </source>
</evidence>
<dbReference type="GO" id="GO:0009307">
    <property type="term" value="P:DNA restriction-modification system"/>
    <property type="evidence" value="ECO:0007669"/>
    <property type="project" value="UniProtKB-KW"/>
</dbReference>
<keyword evidence="2" id="KW-0680">Restriction system</keyword>
<dbReference type="Pfam" id="PF02384">
    <property type="entry name" value="N6_Mtase"/>
    <property type="match status" value="1"/>
</dbReference>
<dbReference type="GO" id="GO:0003677">
    <property type="term" value="F:DNA binding"/>
    <property type="evidence" value="ECO:0007669"/>
    <property type="project" value="InterPro"/>
</dbReference>
<evidence type="ECO:0000259" key="3">
    <source>
        <dbReference type="Pfam" id="PF02384"/>
    </source>
</evidence>
<comment type="caution">
    <text evidence="4">The sequence shown here is derived from an EMBL/GenBank/DDBJ whole genome shotgun (WGS) entry which is preliminary data.</text>
</comment>
<dbReference type="EMBL" id="SLXF01000002">
    <property type="protein sequence ID" value="TCP09087.1"/>
    <property type="molecule type" value="Genomic_DNA"/>
</dbReference>
<dbReference type="InterPro" id="IPR003356">
    <property type="entry name" value="DNA_methylase_A-5"/>
</dbReference>
<name>A0AA46DG10_9BURK</name>
<gene>
    <name evidence="4" type="ORF">EV676_102602</name>
</gene>
<evidence type="ECO:0000256" key="1">
    <source>
        <dbReference type="ARBA" id="ARBA00006594"/>
    </source>
</evidence>
<evidence type="ECO:0000256" key="2">
    <source>
        <dbReference type="ARBA" id="ARBA00022747"/>
    </source>
</evidence>
<dbReference type="Proteomes" id="UP000294772">
    <property type="component" value="Unassembled WGS sequence"/>
</dbReference>